<dbReference type="GO" id="GO:0003677">
    <property type="term" value="F:DNA binding"/>
    <property type="evidence" value="ECO:0007669"/>
    <property type="project" value="InterPro"/>
</dbReference>
<dbReference type="SUPFAM" id="SSF143422">
    <property type="entry name" value="Transposase IS200-like"/>
    <property type="match status" value="1"/>
</dbReference>
<dbReference type="Pfam" id="PF01797">
    <property type="entry name" value="Y1_Tnp"/>
    <property type="match status" value="1"/>
</dbReference>
<protein>
    <recommendedName>
        <fullName evidence="1">Transposase IS200-like domain-containing protein</fullName>
    </recommendedName>
</protein>
<dbReference type="PANTHER" id="PTHR34322">
    <property type="entry name" value="TRANSPOSASE, Y1_TNP DOMAIN-CONTAINING"/>
    <property type="match status" value="1"/>
</dbReference>
<organism evidence="2 3">
    <name type="scientific">Candidatus Zambryskibacteria bacterium CG10_big_fil_rev_8_21_14_0_10_34_34</name>
    <dbReference type="NCBI Taxonomy" id="1975114"/>
    <lineage>
        <taxon>Bacteria</taxon>
        <taxon>Candidatus Zambryskiibacteriota</taxon>
    </lineage>
</organism>
<dbReference type="EMBL" id="PCXM01000019">
    <property type="protein sequence ID" value="PIR40203.1"/>
    <property type="molecule type" value="Genomic_DNA"/>
</dbReference>
<dbReference type="GO" id="GO:0004803">
    <property type="term" value="F:transposase activity"/>
    <property type="evidence" value="ECO:0007669"/>
    <property type="project" value="InterPro"/>
</dbReference>
<evidence type="ECO:0000313" key="3">
    <source>
        <dbReference type="Proteomes" id="UP000230828"/>
    </source>
</evidence>
<name>A0A2H0R127_9BACT</name>
<accession>A0A2H0R127</accession>
<dbReference type="InterPro" id="IPR036515">
    <property type="entry name" value="Transposase_17_sf"/>
</dbReference>
<feature type="domain" description="Transposase IS200-like" evidence="1">
    <location>
        <begin position="10"/>
        <end position="150"/>
    </location>
</feature>
<evidence type="ECO:0000259" key="1">
    <source>
        <dbReference type="SMART" id="SM01321"/>
    </source>
</evidence>
<dbReference type="SMART" id="SM01321">
    <property type="entry name" value="Y1_Tnp"/>
    <property type="match status" value="1"/>
</dbReference>
<dbReference type="AlphaFoldDB" id="A0A2H0R127"/>
<gene>
    <name evidence="2" type="ORF">COV33_01065</name>
</gene>
<dbReference type="PANTHER" id="PTHR34322:SF2">
    <property type="entry name" value="TRANSPOSASE IS200-LIKE DOMAIN-CONTAINING PROTEIN"/>
    <property type="match status" value="1"/>
</dbReference>
<dbReference type="InterPro" id="IPR002686">
    <property type="entry name" value="Transposase_17"/>
</dbReference>
<comment type="caution">
    <text evidence="2">The sequence shown here is derived from an EMBL/GenBank/DDBJ whole genome shotgun (WGS) entry which is preliminary data.</text>
</comment>
<proteinExistence type="predicted"/>
<sequence length="210" mass="24955">MKRRDFKNLARGEIYHIYNRGVNREKIFRDEQDYRAFLFRLGLSFGIEKKILNQNNLTKSPRSRIRISPFPNDSFRLHAFCLMPNHFHLLIEQLSDIPVSTLLQKICTSFSMYMNLKHKRIGHLFQGNFKSVRVESNPQLIYVSSYIHMNPVKDKLAIKPEQYKWSSYGNYTNNTDFPLIYKNLIYDIFGSQANLIKQTLLYKADNENLY</sequence>
<dbReference type="Proteomes" id="UP000230828">
    <property type="component" value="Unassembled WGS sequence"/>
</dbReference>
<evidence type="ECO:0000313" key="2">
    <source>
        <dbReference type="EMBL" id="PIR40203.1"/>
    </source>
</evidence>
<dbReference type="GO" id="GO:0006313">
    <property type="term" value="P:DNA transposition"/>
    <property type="evidence" value="ECO:0007669"/>
    <property type="project" value="InterPro"/>
</dbReference>
<reference evidence="2 3" key="1">
    <citation type="submission" date="2017-09" db="EMBL/GenBank/DDBJ databases">
        <title>Depth-based differentiation of microbial function through sediment-hosted aquifers and enrichment of novel symbionts in the deep terrestrial subsurface.</title>
        <authorList>
            <person name="Probst A.J."/>
            <person name="Ladd B."/>
            <person name="Jarett J.K."/>
            <person name="Geller-Mcgrath D.E."/>
            <person name="Sieber C.M."/>
            <person name="Emerson J.B."/>
            <person name="Anantharaman K."/>
            <person name="Thomas B.C."/>
            <person name="Malmstrom R."/>
            <person name="Stieglmeier M."/>
            <person name="Klingl A."/>
            <person name="Woyke T."/>
            <person name="Ryan C.M."/>
            <person name="Banfield J.F."/>
        </authorList>
    </citation>
    <scope>NUCLEOTIDE SEQUENCE [LARGE SCALE GENOMIC DNA]</scope>
    <source>
        <strain evidence="2">CG10_big_fil_rev_8_21_14_0_10_34_34</strain>
    </source>
</reference>
<dbReference type="Gene3D" id="3.30.70.1290">
    <property type="entry name" value="Transposase IS200-like"/>
    <property type="match status" value="1"/>
</dbReference>